<protein>
    <submittedName>
        <fullName evidence="4">Uncharacterized protein LOC113798590</fullName>
    </submittedName>
</protein>
<dbReference type="OrthoDB" id="10462375at2759"/>
<dbReference type="Proteomes" id="UP000515146">
    <property type="component" value="Unplaced"/>
</dbReference>
<name>A0A6P6YI44_DERPT</name>
<dbReference type="RefSeq" id="XP_027204950.1">
    <property type="nucleotide sequence ID" value="XM_027349149.1"/>
</dbReference>
<sequence>MTDHHHHHSQLVPFMMIIIMIVLGSTTINPTMADKDSFLSSLLDRFSRQSSNTNKNDNDDDYGEFVNTNYADSYFRRFGILSVFINRNDKSKLLNRSPTSVNRRRPDNFVGYRSRSSNRPRTTSTFFRDPFLNEEVEFVTKFSNI</sequence>
<gene>
    <name evidence="4" type="primary">LOC113798590</name>
</gene>
<proteinExistence type="predicted"/>
<dbReference type="AlphaFoldDB" id="A0A6P6YI44"/>
<keyword evidence="3" id="KW-1185">Reference proteome</keyword>
<keyword evidence="2" id="KW-0812">Transmembrane</keyword>
<evidence type="ECO:0000313" key="4">
    <source>
        <dbReference type="RefSeq" id="XP_027204950.1"/>
    </source>
</evidence>
<dbReference type="KEGG" id="dpte:113798590"/>
<evidence type="ECO:0000256" key="2">
    <source>
        <dbReference type="SAM" id="Phobius"/>
    </source>
</evidence>
<accession>A0A6P6YI44</accession>
<keyword evidence="2" id="KW-1133">Transmembrane helix</keyword>
<feature type="region of interest" description="Disordered" evidence="1">
    <location>
        <begin position="94"/>
        <end position="121"/>
    </location>
</feature>
<evidence type="ECO:0000256" key="1">
    <source>
        <dbReference type="SAM" id="MobiDB-lite"/>
    </source>
</evidence>
<organism evidence="3 4">
    <name type="scientific">Dermatophagoides pteronyssinus</name>
    <name type="common">European house dust mite</name>
    <dbReference type="NCBI Taxonomy" id="6956"/>
    <lineage>
        <taxon>Eukaryota</taxon>
        <taxon>Metazoa</taxon>
        <taxon>Ecdysozoa</taxon>
        <taxon>Arthropoda</taxon>
        <taxon>Chelicerata</taxon>
        <taxon>Arachnida</taxon>
        <taxon>Acari</taxon>
        <taxon>Acariformes</taxon>
        <taxon>Sarcoptiformes</taxon>
        <taxon>Astigmata</taxon>
        <taxon>Psoroptidia</taxon>
        <taxon>Analgoidea</taxon>
        <taxon>Pyroglyphidae</taxon>
        <taxon>Dermatophagoidinae</taxon>
        <taxon>Dermatophagoides</taxon>
    </lineage>
</organism>
<evidence type="ECO:0000313" key="3">
    <source>
        <dbReference type="Proteomes" id="UP000515146"/>
    </source>
</evidence>
<keyword evidence="2" id="KW-0472">Membrane</keyword>
<dbReference type="InParanoid" id="A0A6P6YI44"/>
<reference evidence="4" key="1">
    <citation type="submission" date="2025-08" db="UniProtKB">
        <authorList>
            <consortium name="RefSeq"/>
        </authorList>
    </citation>
    <scope>IDENTIFICATION</scope>
    <source>
        <strain evidence="4">Airmid</strain>
    </source>
</reference>
<feature type="transmembrane region" description="Helical" evidence="2">
    <location>
        <begin position="12"/>
        <end position="32"/>
    </location>
</feature>